<evidence type="ECO:0000256" key="6">
    <source>
        <dbReference type="SAM" id="SignalP"/>
    </source>
</evidence>
<dbReference type="GO" id="GO:0008289">
    <property type="term" value="F:lipid binding"/>
    <property type="evidence" value="ECO:0007669"/>
    <property type="project" value="InterPro"/>
</dbReference>
<feature type="signal peptide" evidence="6">
    <location>
        <begin position="1"/>
        <end position="24"/>
    </location>
</feature>
<feature type="chain" id="PRO_5002272760" description="Bifunctional inhibitor/plant lipid transfer protein/seed storage helical domain-containing protein" evidence="6">
    <location>
        <begin position="25"/>
        <end position="170"/>
    </location>
</feature>
<feature type="domain" description="Bifunctional inhibitor/plant lipid transfer protein/seed storage helical" evidence="7">
    <location>
        <begin position="51"/>
        <end position="130"/>
    </location>
</feature>
<dbReference type="SUPFAM" id="SSF47699">
    <property type="entry name" value="Bifunctional inhibitor/lipid-transfer protein/seed storage 2S albumin"/>
    <property type="match status" value="1"/>
</dbReference>
<keyword evidence="3" id="KW-1015">Disulfide bond</keyword>
<feature type="transmembrane region" description="Helical" evidence="5">
    <location>
        <begin position="150"/>
        <end position="169"/>
    </location>
</feature>
<keyword evidence="5" id="KW-0472">Membrane</keyword>
<sequence length="170" mass="16787">MQRGGATAMPTLLMTIFLVALVSGGRVASQPQPQEAPAPAPEGTGSSSGACTAVLAKLADCVQYATAGSPLRQPPGSCCTEVERGVKDPAAVGCVCTLLAGNTYGLPLNLTRAAGLPAACGAPPTALSNCNVPSPKGGDRSGSSPKSAATLAPITIVVFVTTVAAVFCYL</sequence>
<comment type="similarity">
    <text evidence="1">Belongs to the plant LTP family.</text>
</comment>
<dbReference type="Gramene" id="OBART07G14670.1">
    <property type="protein sequence ID" value="OBART07G14670.1"/>
    <property type="gene ID" value="OBART07G14670"/>
</dbReference>
<reference evidence="8" key="1">
    <citation type="journal article" date="2009" name="Rice">
        <title>De Novo Next Generation Sequencing of Plant Genomes.</title>
        <authorList>
            <person name="Rounsley S."/>
            <person name="Marri P.R."/>
            <person name="Yu Y."/>
            <person name="He R."/>
            <person name="Sisneros N."/>
            <person name="Goicoechea J.L."/>
            <person name="Lee S.J."/>
            <person name="Angelova A."/>
            <person name="Kudrna D."/>
            <person name="Luo M."/>
            <person name="Affourtit J."/>
            <person name="Desany B."/>
            <person name="Knight J."/>
            <person name="Niazi F."/>
            <person name="Egholm M."/>
            <person name="Wing R.A."/>
        </authorList>
    </citation>
    <scope>NUCLEOTIDE SEQUENCE [LARGE SCALE GENOMIC DNA]</scope>
    <source>
        <strain evidence="8">cv. IRGC 105608</strain>
    </source>
</reference>
<dbReference type="InterPro" id="IPR016140">
    <property type="entry name" value="Bifunc_inhib/LTP/seed_store"/>
</dbReference>
<dbReference type="PaxDb" id="65489-OBART07G14670.1"/>
<evidence type="ECO:0000256" key="5">
    <source>
        <dbReference type="SAM" id="Phobius"/>
    </source>
</evidence>
<dbReference type="STRING" id="65489.A0A0D3GR36"/>
<dbReference type="EnsemblPlants" id="OBART07G14670.1">
    <property type="protein sequence ID" value="OBART07G14670.1"/>
    <property type="gene ID" value="OBART07G14670"/>
</dbReference>
<keyword evidence="5" id="KW-0812">Transmembrane</keyword>
<dbReference type="PANTHER" id="PTHR33044">
    <property type="entry name" value="BIFUNCTIONAL INHIBITOR/LIPID-TRANSFER PROTEIN/SEED STORAGE 2S ALBUMIN SUPERFAMILY PROTEIN-RELATED"/>
    <property type="match status" value="1"/>
</dbReference>
<name>A0A0D3GR36_9ORYZ</name>
<dbReference type="InterPro" id="IPR000528">
    <property type="entry name" value="Plant_nsLTP"/>
</dbReference>
<proteinExistence type="inferred from homology"/>
<dbReference type="CDD" id="cd00010">
    <property type="entry name" value="AAI_LTSS"/>
    <property type="match status" value="1"/>
</dbReference>
<dbReference type="InterPro" id="IPR036312">
    <property type="entry name" value="Bifun_inhib/LTP/seed_sf"/>
</dbReference>
<evidence type="ECO:0000313" key="9">
    <source>
        <dbReference type="Proteomes" id="UP000026960"/>
    </source>
</evidence>
<dbReference type="Gene3D" id="1.10.110.10">
    <property type="entry name" value="Plant lipid-transfer and hydrophobic proteins"/>
    <property type="match status" value="1"/>
</dbReference>
<evidence type="ECO:0000256" key="2">
    <source>
        <dbReference type="ARBA" id="ARBA00022729"/>
    </source>
</evidence>
<evidence type="ECO:0000259" key="7">
    <source>
        <dbReference type="SMART" id="SM00499"/>
    </source>
</evidence>
<accession>A0A0D3GR36</accession>
<dbReference type="Pfam" id="PF14368">
    <property type="entry name" value="LTP_2"/>
    <property type="match status" value="1"/>
</dbReference>
<keyword evidence="2 6" id="KW-0732">Signal</keyword>
<dbReference type="GO" id="GO:0006869">
    <property type="term" value="P:lipid transport"/>
    <property type="evidence" value="ECO:0007669"/>
    <property type="project" value="InterPro"/>
</dbReference>
<dbReference type="AlphaFoldDB" id="A0A0D3GR36"/>
<dbReference type="HOGENOM" id="CLU_089796_5_2_1"/>
<dbReference type="PRINTS" id="PR00382">
    <property type="entry name" value="LIPIDTRNSFER"/>
</dbReference>
<evidence type="ECO:0000256" key="1">
    <source>
        <dbReference type="ARBA" id="ARBA00009748"/>
    </source>
</evidence>
<evidence type="ECO:0000313" key="8">
    <source>
        <dbReference type="EnsemblPlants" id="OBART07G14670.1"/>
    </source>
</evidence>
<organism evidence="8">
    <name type="scientific">Oryza barthii</name>
    <dbReference type="NCBI Taxonomy" id="65489"/>
    <lineage>
        <taxon>Eukaryota</taxon>
        <taxon>Viridiplantae</taxon>
        <taxon>Streptophyta</taxon>
        <taxon>Embryophyta</taxon>
        <taxon>Tracheophyta</taxon>
        <taxon>Spermatophyta</taxon>
        <taxon>Magnoliopsida</taxon>
        <taxon>Liliopsida</taxon>
        <taxon>Poales</taxon>
        <taxon>Poaceae</taxon>
        <taxon>BOP clade</taxon>
        <taxon>Oryzoideae</taxon>
        <taxon>Oryzeae</taxon>
        <taxon>Oryzinae</taxon>
        <taxon>Oryza</taxon>
    </lineage>
</organism>
<evidence type="ECO:0000256" key="4">
    <source>
        <dbReference type="ARBA" id="ARBA00023180"/>
    </source>
</evidence>
<reference evidence="8" key="2">
    <citation type="submission" date="2015-03" db="UniProtKB">
        <authorList>
            <consortium name="EnsemblPlants"/>
        </authorList>
    </citation>
    <scope>IDENTIFICATION</scope>
</reference>
<protein>
    <recommendedName>
        <fullName evidence="7">Bifunctional inhibitor/plant lipid transfer protein/seed storage helical domain-containing protein</fullName>
    </recommendedName>
</protein>
<keyword evidence="5" id="KW-1133">Transmembrane helix</keyword>
<dbReference type="Proteomes" id="UP000026960">
    <property type="component" value="Chromosome 7"/>
</dbReference>
<evidence type="ECO:0000256" key="3">
    <source>
        <dbReference type="ARBA" id="ARBA00023157"/>
    </source>
</evidence>
<dbReference type="InterPro" id="IPR043325">
    <property type="entry name" value="LTSS"/>
</dbReference>
<keyword evidence="4" id="KW-0325">Glycoprotein</keyword>
<keyword evidence="9" id="KW-1185">Reference proteome</keyword>
<dbReference type="SMART" id="SM00499">
    <property type="entry name" value="AAI"/>
    <property type="match status" value="1"/>
</dbReference>